<dbReference type="RefSeq" id="WP_240257758.1">
    <property type="nucleotide sequence ID" value="NZ_JAKTTI010000058.1"/>
</dbReference>
<dbReference type="Pfam" id="PF25155">
    <property type="entry name" value="NTF2_YvbJ"/>
    <property type="match status" value="1"/>
</dbReference>
<dbReference type="Pfam" id="PF22820">
    <property type="entry name" value="TcaA_3rd_4th"/>
    <property type="match status" value="2"/>
</dbReference>
<feature type="domain" description="TcaA second" evidence="7">
    <location>
        <begin position="105"/>
        <end position="202"/>
    </location>
</feature>
<dbReference type="Proteomes" id="UP001431131">
    <property type="component" value="Unassembled WGS sequence"/>
</dbReference>
<dbReference type="InterPro" id="IPR056902">
    <property type="entry name" value="NTF2_YvbJ"/>
</dbReference>
<evidence type="ECO:0000256" key="6">
    <source>
        <dbReference type="SAM" id="Phobius"/>
    </source>
</evidence>
<evidence type="ECO:0000313" key="11">
    <source>
        <dbReference type="EMBL" id="MCH1627841.1"/>
    </source>
</evidence>
<keyword evidence="12" id="KW-1185">Reference proteome</keyword>
<feature type="domain" description="YvbJ-like NTF2-like" evidence="10">
    <location>
        <begin position="367"/>
        <end position="482"/>
    </location>
</feature>
<feature type="domain" description="TcaA protein NTF2-like" evidence="8">
    <location>
        <begin position="529"/>
        <end position="637"/>
    </location>
</feature>
<dbReference type="PANTHER" id="PTHR40038">
    <property type="entry name" value="MEMBRANE-ASSOCIATED PROTEIN TCAA"/>
    <property type="match status" value="1"/>
</dbReference>
<evidence type="ECO:0000313" key="12">
    <source>
        <dbReference type="Proteomes" id="UP001431131"/>
    </source>
</evidence>
<proteinExistence type="predicted"/>
<sequence>MAFCNNCGSKIEEQASFCTECGFEVGAVAPTVEEDPQTGVAKVAATIDAQPNSRVDNQDRSVGQRSQTQPSIKITKKTKIIASIIAAVVVLLFAGYKVGGIFVDKERTIDKFEEALNKKDKKALVGLLSSEDSDLKINEKNIGGLVEYIDKNPDVKHDIIDELRDQSESYDRHNFADDGELFVTLKKDGKKFFLYDNYKLNIKPVYVTISTNYKDTTLFLNGEEIGKSTKANFEKNYGPFIPGHYKLEAKLKTDFVELVKVDKLDLVNTEDDEYVDVYLEGEEVEVTLGGNMGDEAVPSKLFINGEDTGVDISENPNFGPVLTDGSMKMFLEITYPWGKVKTEEVAIEDTYMTVESTPFSDEQFTDIMETVKKYNLEELNFFATGDFSKITTVTEDYMTPLEGELIAIGEDGFYFKGKYMGTQFLMDSIYLEFVESKWYARIPTLNLYEGISEIGGKSEAFSSGRFLILEFDEENKTWLIDEKEYSEYDSFDEDDKVKEIKNEDAKETEFGKETAEAMKKVEDEPRVYALMDNYLNGLTAAINYNDFSLVSPYLKEGSNLYKSQQNLVKNLNEKGTTEGLDNYEVLGWSNEGNTYKINTSETITIYYEGGEYETKDYKWTYTAILDEASGELLLSNIEKP</sequence>
<dbReference type="GO" id="GO:0005886">
    <property type="term" value="C:plasma membrane"/>
    <property type="evidence" value="ECO:0007669"/>
    <property type="project" value="UniProtKB-SubCell"/>
</dbReference>
<reference evidence="11" key="1">
    <citation type="submission" date="2022-02" db="EMBL/GenBank/DDBJ databases">
        <title>Fredinandcohnia quinoae sp. nov. isolated from Chenopodium quinoa seeds.</title>
        <authorList>
            <person name="Saati-Santamaria Z."/>
            <person name="Flores-Felix J.D."/>
            <person name="Igual J.M."/>
            <person name="Velazquez E."/>
            <person name="Garcia-Fraile P."/>
            <person name="Martinez-Molina E."/>
        </authorList>
    </citation>
    <scope>NUCLEOTIDE SEQUENCE</scope>
    <source>
        <strain evidence="11">SECRCQ15</strain>
    </source>
</reference>
<gene>
    <name evidence="11" type="ORF">MJG50_21115</name>
</gene>
<dbReference type="EMBL" id="JAKTTI010000058">
    <property type="protein sequence ID" value="MCH1627841.1"/>
    <property type="molecule type" value="Genomic_DNA"/>
</dbReference>
<dbReference type="Pfam" id="PF22813">
    <property type="entry name" value="TcaA_2nd"/>
    <property type="match status" value="1"/>
</dbReference>
<comment type="subcellular location">
    <subcellularLocation>
        <location evidence="1">Cell membrane</location>
        <topology evidence="1">Single-pass membrane protein</topology>
    </subcellularLocation>
</comment>
<keyword evidence="4 6" id="KW-1133">Transmembrane helix</keyword>
<keyword evidence="5 6" id="KW-0472">Membrane</keyword>
<feature type="domain" description="TcaA 4th" evidence="9">
    <location>
        <begin position="205"/>
        <end position="278"/>
    </location>
</feature>
<dbReference type="PANTHER" id="PTHR40038:SF1">
    <property type="entry name" value="MEMBRANE-ASSOCIATED PROTEIN TCAA"/>
    <property type="match status" value="1"/>
</dbReference>
<evidence type="ECO:0000256" key="3">
    <source>
        <dbReference type="ARBA" id="ARBA00022692"/>
    </source>
</evidence>
<accession>A0AAW5E4G8</accession>
<evidence type="ECO:0000256" key="4">
    <source>
        <dbReference type="ARBA" id="ARBA00022989"/>
    </source>
</evidence>
<evidence type="ECO:0000256" key="5">
    <source>
        <dbReference type="ARBA" id="ARBA00023136"/>
    </source>
</evidence>
<name>A0AAW5E4G8_9BACI</name>
<dbReference type="Pfam" id="PF22819">
    <property type="entry name" value="TcaA_5th"/>
    <property type="match status" value="1"/>
</dbReference>
<evidence type="ECO:0000256" key="2">
    <source>
        <dbReference type="ARBA" id="ARBA00022475"/>
    </source>
</evidence>
<evidence type="ECO:0000259" key="10">
    <source>
        <dbReference type="Pfam" id="PF25155"/>
    </source>
</evidence>
<dbReference type="InterPro" id="IPR054528">
    <property type="entry name" value="TcaA_5th"/>
</dbReference>
<organism evidence="11 12">
    <name type="scientific">Fredinandcohnia quinoae</name>
    <dbReference type="NCBI Taxonomy" id="2918902"/>
    <lineage>
        <taxon>Bacteria</taxon>
        <taxon>Bacillati</taxon>
        <taxon>Bacillota</taxon>
        <taxon>Bacilli</taxon>
        <taxon>Bacillales</taxon>
        <taxon>Bacillaceae</taxon>
        <taxon>Fredinandcohnia</taxon>
    </lineage>
</organism>
<feature type="transmembrane region" description="Helical" evidence="6">
    <location>
        <begin position="80"/>
        <end position="103"/>
    </location>
</feature>
<evidence type="ECO:0000256" key="1">
    <source>
        <dbReference type="ARBA" id="ARBA00004162"/>
    </source>
</evidence>
<keyword evidence="3 6" id="KW-0812">Transmembrane</keyword>
<keyword evidence="2" id="KW-1003">Cell membrane</keyword>
<feature type="domain" description="TcaA 4th" evidence="9">
    <location>
        <begin position="290"/>
        <end position="353"/>
    </location>
</feature>
<protein>
    <submittedName>
        <fullName evidence="11">Zinc-ribbon domain-containing protein</fullName>
    </submittedName>
</protein>
<dbReference type="InterPro" id="IPR054529">
    <property type="entry name" value="TcaA_2nd"/>
</dbReference>
<dbReference type="InterPro" id="IPR054530">
    <property type="entry name" value="TcaA_4th"/>
</dbReference>
<evidence type="ECO:0000259" key="7">
    <source>
        <dbReference type="Pfam" id="PF22813"/>
    </source>
</evidence>
<evidence type="ECO:0000259" key="8">
    <source>
        <dbReference type="Pfam" id="PF22819"/>
    </source>
</evidence>
<dbReference type="AlphaFoldDB" id="A0AAW5E4G8"/>
<comment type="caution">
    <text evidence="11">The sequence shown here is derived from an EMBL/GenBank/DDBJ whole genome shotgun (WGS) entry which is preliminary data.</text>
</comment>
<evidence type="ECO:0000259" key="9">
    <source>
        <dbReference type="Pfam" id="PF22820"/>
    </source>
</evidence>